<reference evidence="2" key="1">
    <citation type="journal article" date="2013" name="Nature">
        <title>Pan genome of the phytoplankton Emiliania underpins its global distribution.</title>
        <authorList>
            <person name="Read B.A."/>
            <person name="Kegel J."/>
            <person name="Klute M.J."/>
            <person name="Kuo A."/>
            <person name="Lefebvre S.C."/>
            <person name="Maumus F."/>
            <person name="Mayer C."/>
            <person name="Miller J."/>
            <person name="Monier A."/>
            <person name="Salamov A."/>
            <person name="Young J."/>
            <person name="Aguilar M."/>
            <person name="Claverie J.M."/>
            <person name="Frickenhaus S."/>
            <person name="Gonzalez K."/>
            <person name="Herman E.K."/>
            <person name="Lin Y.C."/>
            <person name="Napier J."/>
            <person name="Ogata H."/>
            <person name="Sarno A.F."/>
            <person name="Shmutz J."/>
            <person name="Schroeder D."/>
            <person name="de Vargas C."/>
            <person name="Verret F."/>
            <person name="von Dassow P."/>
            <person name="Valentin K."/>
            <person name="Van de Peer Y."/>
            <person name="Wheeler G."/>
            <person name="Dacks J.B."/>
            <person name="Delwiche C.F."/>
            <person name="Dyhrman S.T."/>
            <person name="Glockner G."/>
            <person name="John U."/>
            <person name="Richards T."/>
            <person name="Worden A.Z."/>
            <person name="Zhang X."/>
            <person name="Grigoriev I.V."/>
            <person name="Allen A.E."/>
            <person name="Bidle K."/>
            <person name="Borodovsky M."/>
            <person name="Bowler C."/>
            <person name="Brownlee C."/>
            <person name="Cock J.M."/>
            <person name="Elias M."/>
            <person name="Gladyshev V.N."/>
            <person name="Groth M."/>
            <person name="Guda C."/>
            <person name="Hadaegh A."/>
            <person name="Iglesias-Rodriguez M.D."/>
            <person name="Jenkins J."/>
            <person name="Jones B.M."/>
            <person name="Lawson T."/>
            <person name="Leese F."/>
            <person name="Lindquist E."/>
            <person name="Lobanov A."/>
            <person name="Lomsadze A."/>
            <person name="Malik S.B."/>
            <person name="Marsh M.E."/>
            <person name="Mackinder L."/>
            <person name="Mock T."/>
            <person name="Mueller-Roeber B."/>
            <person name="Pagarete A."/>
            <person name="Parker M."/>
            <person name="Probert I."/>
            <person name="Quesneville H."/>
            <person name="Raines C."/>
            <person name="Rensing S.A."/>
            <person name="Riano-Pachon D.M."/>
            <person name="Richier S."/>
            <person name="Rokitta S."/>
            <person name="Shiraiwa Y."/>
            <person name="Soanes D.M."/>
            <person name="van der Giezen M."/>
            <person name="Wahlund T.M."/>
            <person name="Williams B."/>
            <person name="Wilson W."/>
            <person name="Wolfe G."/>
            <person name="Wurch L.L."/>
        </authorList>
    </citation>
    <scope>NUCLEOTIDE SEQUENCE</scope>
</reference>
<organism evidence="1 2">
    <name type="scientific">Emiliania huxleyi (strain CCMP1516)</name>
    <dbReference type="NCBI Taxonomy" id="280463"/>
    <lineage>
        <taxon>Eukaryota</taxon>
        <taxon>Haptista</taxon>
        <taxon>Haptophyta</taxon>
        <taxon>Prymnesiophyceae</taxon>
        <taxon>Isochrysidales</taxon>
        <taxon>Noelaerhabdaceae</taxon>
        <taxon>Emiliania</taxon>
    </lineage>
</organism>
<evidence type="ECO:0008006" key="3">
    <source>
        <dbReference type="Google" id="ProtNLM"/>
    </source>
</evidence>
<dbReference type="RefSeq" id="XP_005772955.1">
    <property type="nucleotide sequence ID" value="XM_005772898.1"/>
</dbReference>
<reference evidence="1" key="2">
    <citation type="submission" date="2024-10" db="UniProtKB">
        <authorList>
            <consortium name="EnsemblProtists"/>
        </authorList>
    </citation>
    <scope>IDENTIFICATION</scope>
</reference>
<dbReference type="SUPFAM" id="SSF51182">
    <property type="entry name" value="RmlC-like cupins"/>
    <property type="match status" value="1"/>
</dbReference>
<protein>
    <recommendedName>
        <fullName evidence="3">Cupin 2 conserved barrel domain-containing protein</fullName>
    </recommendedName>
</protein>
<evidence type="ECO:0000313" key="2">
    <source>
        <dbReference type="Proteomes" id="UP000013827"/>
    </source>
</evidence>
<proteinExistence type="predicted"/>
<name>A0A0D3JAJ1_EMIH1</name>
<dbReference type="InterPro" id="IPR011051">
    <property type="entry name" value="RmlC_Cupin_sf"/>
</dbReference>
<dbReference type="OMA" id="FHTSHEY"/>
<dbReference type="AlphaFoldDB" id="A0A0D3JAJ1"/>
<accession>A0A0D3JAJ1</accession>
<sequence length="284" mass="31597">MRVYRMRASLAPRLVSASLATRFATASKHGTSLSAASRHTVSDEAWNIWDALGMPRPEPGSVNVLARSADDSRPAAVKARAPLRPLDSGPVLVLFENDRVRVADFRLPPGGSFHTSHEYATVRWQVEEGQHALNGASCESVRDKQVFFLEPGESWEIRNTGDTVYRQITFELKRPPRRTEAEVAALLRSAIYSTDVGTELLLENRWCRDVHHHVLDYVFVFAYPGRLLLSNHDGSPGLADSINGENDVTWNEIPDGAASIPTFAHGGRNGLDDRPMREYLVELK</sequence>
<dbReference type="KEGG" id="ehx:EMIHUDRAFT_208424"/>
<evidence type="ECO:0000313" key="1">
    <source>
        <dbReference type="EnsemblProtists" id="EOD20526"/>
    </source>
</evidence>
<keyword evidence="2" id="KW-1185">Reference proteome</keyword>
<dbReference type="HOGENOM" id="CLU_981535_0_0_1"/>
<dbReference type="GeneID" id="17266073"/>
<dbReference type="Proteomes" id="UP000013827">
    <property type="component" value="Unassembled WGS sequence"/>
</dbReference>
<dbReference type="Gene3D" id="2.60.120.10">
    <property type="entry name" value="Jelly Rolls"/>
    <property type="match status" value="1"/>
</dbReference>
<dbReference type="EnsemblProtists" id="EOD20526">
    <property type="protein sequence ID" value="EOD20526"/>
    <property type="gene ID" value="EMIHUDRAFT_208424"/>
</dbReference>
<dbReference type="InterPro" id="IPR014710">
    <property type="entry name" value="RmlC-like_jellyroll"/>
</dbReference>
<dbReference type="PaxDb" id="2903-EOD20526"/>